<proteinExistence type="predicted"/>
<evidence type="ECO:0000313" key="3">
    <source>
        <dbReference type="EMBL" id="EAZ26499.1"/>
    </source>
</evidence>
<dbReference type="Proteomes" id="UP000000763">
    <property type="component" value="Chromosome 3"/>
</dbReference>
<protein>
    <submittedName>
        <fullName evidence="3">Uncharacterized protein</fullName>
    </submittedName>
</protein>
<reference evidence="2" key="1">
    <citation type="submission" date="2003-06" db="EMBL/GenBank/DDBJ databases">
        <authorList>
            <person name="Buell R."/>
        </authorList>
    </citation>
    <scope>NUCLEOTIDE SEQUENCE</scope>
</reference>
<feature type="region of interest" description="Disordered" evidence="1">
    <location>
        <begin position="14"/>
        <end position="50"/>
    </location>
</feature>
<reference evidence="3" key="6">
    <citation type="submission" date="2008-12" db="EMBL/GenBank/DDBJ databases">
        <title>Improved gene annotation of the rice (Oryza sativa) genomes.</title>
        <authorList>
            <person name="Wang J."/>
            <person name="Li R."/>
            <person name="Fan W."/>
            <person name="Huang Q."/>
            <person name="Zhang J."/>
            <person name="Zhou Y."/>
            <person name="Hu Y."/>
            <person name="Zi S."/>
            <person name="Li J."/>
            <person name="Ni P."/>
            <person name="Zheng H."/>
            <person name="Zhang Y."/>
            <person name="Zhao M."/>
            <person name="Hao Q."/>
            <person name="McDermott J."/>
            <person name="Samudrala R."/>
            <person name="Kristiansen K."/>
            <person name="Wong G.K.-S."/>
        </authorList>
    </citation>
    <scope>NUCLEOTIDE SEQUENCE</scope>
</reference>
<reference evidence="2" key="4">
    <citation type="submission" date="2006-01" db="EMBL/GenBank/DDBJ databases">
        <title>Oryza sativa chromosome 3 BAC OSJNBa0044H10 genomic sequence.</title>
        <authorList>
            <person name="Buell C.R."/>
            <person name="Yuan Q."/>
            <person name="Ouyang S."/>
            <person name="Liu J."/>
            <person name="Gansberger K."/>
            <person name="Jones K.M."/>
            <person name="Overton II L.L."/>
            <person name="Tsitrin T."/>
            <person name="Kim M.M."/>
            <person name="Bera J.J."/>
            <person name="Jin S.S."/>
            <person name="Fadrosh D.W."/>
            <person name="Tallon L.J."/>
            <person name="Koo H."/>
            <person name="Zismann V."/>
            <person name="Hsiao J."/>
            <person name="Blunt S."/>
            <person name="Vanaken S.S."/>
            <person name="Riedmuller S.B."/>
            <person name="Utterback T.T."/>
            <person name="Feldblyum T.V."/>
            <person name="Yang Q.Q."/>
            <person name="Haas B.J."/>
            <person name="Suh B.B."/>
            <person name="Peterson J.J."/>
            <person name="Quackenbush J."/>
            <person name="White O."/>
            <person name="Salzberg S.L."/>
            <person name="Fraser C.M."/>
        </authorList>
    </citation>
    <scope>NUCLEOTIDE SEQUENCE</scope>
</reference>
<evidence type="ECO:0000313" key="2">
    <source>
        <dbReference type="EMBL" id="AAN64503.1"/>
    </source>
</evidence>
<organism evidence="3">
    <name type="scientific">Oryza sativa subsp. japonica</name>
    <name type="common">Rice</name>
    <dbReference type="NCBI Taxonomy" id="39947"/>
    <lineage>
        <taxon>Eukaryota</taxon>
        <taxon>Viridiplantae</taxon>
        <taxon>Streptophyta</taxon>
        <taxon>Embryophyta</taxon>
        <taxon>Tracheophyta</taxon>
        <taxon>Spermatophyta</taxon>
        <taxon>Magnoliopsida</taxon>
        <taxon>Liliopsida</taxon>
        <taxon>Poales</taxon>
        <taxon>Poaceae</taxon>
        <taxon>BOP clade</taxon>
        <taxon>Oryzoideae</taxon>
        <taxon>Oryzeae</taxon>
        <taxon>Oryzinae</taxon>
        <taxon>Oryza</taxon>
        <taxon>Oryza sativa</taxon>
    </lineage>
</organism>
<gene>
    <name evidence="3" type="ORF">OsJ_10392</name>
</gene>
<dbReference type="Proteomes" id="UP000007752">
    <property type="component" value="Chromosome 3"/>
</dbReference>
<dbReference type="AlphaFoldDB" id="A0A8J8XIK4"/>
<feature type="compositionally biased region" description="Basic and acidic residues" evidence="1">
    <location>
        <begin position="28"/>
        <end position="38"/>
    </location>
</feature>
<name>A0A8J8XIK4_ORYSJ</name>
<reference evidence="4" key="5">
    <citation type="journal article" date="2008" name="Nucleic Acids Res.">
        <title>The rice annotation project database (RAP-DB): 2008 update.</title>
        <authorList>
            <consortium name="The rice annotation project (RAP)"/>
        </authorList>
    </citation>
    <scope>GENOME REANNOTATION</scope>
    <source>
        <strain evidence="4">cv. Nipponbare</strain>
    </source>
</reference>
<sequence>MQWRKNASSYISLRTKDGAAVVQTQQSEKADQPRKAAECESTAHSSTANLDTLMEPLDEPPLLVIEETEFPLPQPSMALSLPMALAHVADKTMRQGLIPMPGDSECQRGGVIATSLSKKLQREEEAPAEGINEAFTVPWCRMGCGPTKERMSSFNLVASCASSSFLVCSGKDVAAMKKAREGCRQ</sequence>
<reference evidence="3" key="3">
    <citation type="journal article" date="2005" name="PLoS Biol.">
        <title>The genomes of Oryza sativa: a history of duplications.</title>
        <authorList>
            <person name="Yu J."/>
            <person name="Wang J."/>
            <person name="Lin W."/>
            <person name="Li S."/>
            <person name="Li H."/>
            <person name="Zhou J."/>
            <person name="Ni P."/>
            <person name="Dong W."/>
            <person name="Hu S."/>
            <person name="Zeng C."/>
            <person name="Zhang J."/>
            <person name="Zhang Y."/>
            <person name="Li R."/>
            <person name="Xu Z."/>
            <person name="Li S."/>
            <person name="Li X."/>
            <person name="Zheng H."/>
            <person name="Cong L."/>
            <person name="Lin L."/>
            <person name="Yin J."/>
            <person name="Geng J."/>
            <person name="Li G."/>
            <person name="Shi J."/>
            <person name="Liu J."/>
            <person name="Lv H."/>
            <person name="Li J."/>
            <person name="Wang J."/>
            <person name="Deng Y."/>
            <person name="Ran L."/>
            <person name="Shi X."/>
            <person name="Wang X."/>
            <person name="Wu Q."/>
            <person name="Li C."/>
            <person name="Ren X."/>
            <person name="Wang J."/>
            <person name="Wang X."/>
            <person name="Li D."/>
            <person name="Liu D."/>
            <person name="Zhang X."/>
            <person name="Ji Z."/>
            <person name="Zhao W."/>
            <person name="Sun Y."/>
            <person name="Zhang Z."/>
            <person name="Bao J."/>
            <person name="Han Y."/>
            <person name="Dong L."/>
            <person name="Ji J."/>
            <person name="Chen P."/>
            <person name="Wu S."/>
            <person name="Liu J."/>
            <person name="Xiao Y."/>
            <person name="Bu D."/>
            <person name="Tan J."/>
            <person name="Yang L."/>
            <person name="Ye C."/>
            <person name="Zhang J."/>
            <person name="Xu J."/>
            <person name="Zhou Y."/>
            <person name="Yu Y."/>
            <person name="Zhang B."/>
            <person name="Zhuang S."/>
            <person name="Wei H."/>
            <person name="Liu B."/>
            <person name="Lei M."/>
            <person name="Yu H."/>
            <person name="Li Y."/>
            <person name="Xu H."/>
            <person name="Wei S."/>
            <person name="He X."/>
            <person name="Fang L."/>
            <person name="Zhang Z."/>
            <person name="Zhang Y."/>
            <person name="Huang X."/>
            <person name="Su Z."/>
            <person name="Tong W."/>
            <person name="Li J."/>
            <person name="Tong Z."/>
            <person name="Li S."/>
            <person name="Ye J."/>
            <person name="Wang L."/>
            <person name="Fang L."/>
            <person name="Lei T."/>
            <person name="Chen C."/>
            <person name="Chen H."/>
            <person name="Xu Z."/>
            <person name="Li H."/>
            <person name="Huang H."/>
            <person name="Zhang F."/>
            <person name="Xu H."/>
            <person name="Li N."/>
            <person name="Zhao C."/>
            <person name="Li S."/>
            <person name="Dong L."/>
            <person name="Huang Y."/>
            <person name="Li L."/>
            <person name="Xi Y."/>
            <person name="Qi Q."/>
            <person name="Li W."/>
            <person name="Zhang B."/>
            <person name="Hu W."/>
            <person name="Zhang Y."/>
            <person name="Tian X."/>
            <person name="Jiao Y."/>
            <person name="Liang X."/>
            <person name="Jin J."/>
            <person name="Gao L."/>
            <person name="Zheng W."/>
            <person name="Hao B."/>
            <person name="Liu S."/>
            <person name="Wang W."/>
            <person name="Yuan L."/>
            <person name="Cao M."/>
            <person name="McDermott J."/>
            <person name="Samudrala R."/>
            <person name="Wang J."/>
            <person name="Wong G.K."/>
            <person name="Yang H."/>
        </authorList>
    </citation>
    <scope>NUCLEOTIDE SEQUENCE [LARGE SCALE GENOMIC DNA]</scope>
</reference>
<reference evidence="4" key="2">
    <citation type="journal article" date="2005" name="Nature">
        <title>The map-based sequence of the rice genome.</title>
        <authorList>
            <consortium name="International rice genome sequencing project (IRGSP)"/>
            <person name="Matsumoto T."/>
            <person name="Wu J."/>
            <person name="Kanamori H."/>
            <person name="Katayose Y."/>
            <person name="Fujisawa M."/>
            <person name="Namiki N."/>
            <person name="Mizuno H."/>
            <person name="Yamamoto K."/>
            <person name="Antonio B.A."/>
            <person name="Baba T."/>
            <person name="Sakata K."/>
            <person name="Nagamura Y."/>
            <person name="Aoki H."/>
            <person name="Arikawa K."/>
            <person name="Arita K."/>
            <person name="Bito T."/>
            <person name="Chiden Y."/>
            <person name="Fujitsuka N."/>
            <person name="Fukunaka R."/>
            <person name="Hamada M."/>
            <person name="Harada C."/>
            <person name="Hayashi A."/>
            <person name="Hijishita S."/>
            <person name="Honda M."/>
            <person name="Hosokawa S."/>
            <person name="Ichikawa Y."/>
            <person name="Idonuma A."/>
            <person name="Iijima M."/>
            <person name="Ikeda M."/>
            <person name="Ikeno M."/>
            <person name="Ito K."/>
            <person name="Ito S."/>
            <person name="Ito T."/>
            <person name="Ito Y."/>
            <person name="Ito Y."/>
            <person name="Iwabuchi A."/>
            <person name="Kamiya K."/>
            <person name="Karasawa W."/>
            <person name="Kurita K."/>
            <person name="Katagiri S."/>
            <person name="Kikuta A."/>
            <person name="Kobayashi H."/>
            <person name="Kobayashi N."/>
            <person name="Machita K."/>
            <person name="Maehara T."/>
            <person name="Masukawa M."/>
            <person name="Mizubayashi T."/>
            <person name="Mukai Y."/>
            <person name="Nagasaki H."/>
            <person name="Nagata Y."/>
            <person name="Naito S."/>
            <person name="Nakashima M."/>
            <person name="Nakama Y."/>
            <person name="Nakamichi Y."/>
            <person name="Nakamura M."/>
            <person name="Meguro A."/>
            <person name="Negishi M."/>
            <person name="Ohta I."/>
            <person name="Ohta T."/>
            <person name="Okamoto M."/>
            <person name="Ono N."/>
            <person name="Saji S."/>
            <person name="Sakaguchi M."/>
            <person name="Sakai K."/>
            <person name="Shibata M."/>
            <person name="Shimokawa T."/>
            <person name="Song J."/>
            <person name="Takazaki Y."/>
            <person name="Terasawa K."/>
            <person name="Tsugane M."/>
            <person name="Tsuji K."/>
            <person name="Ueda S."/>
            <person name="Waki K."/>
            <person name="Yamagata H."/>
            <person name="Yamamoto M."/>
            <person name="Yamamoto S."/>
            <person name="Yamane H."/>
            <person name="Yoshiki S."/>
            <person name="Yoshihara R."/>
            <person name="Yukawa K."/>
            <person name="Zhong H."/>
            <person name="Yano M."/>
            <person name="Yuan Q."/>
            <person name="Ouyang S."/>
            <person name="Liu J."/>
            <person name="Jones K.M."/>
            <person name="Gansberger K."/>
            <person name="Moffat K."/>
            <person name="Hill J."/>
            <person name="Bera J."/>
            <person name="Fadrosh D."/>
            <person name="Jin S."/>
            <person name="Johri S."/>
            <person name="Kim M."/>
            <person name="Overton L."/>
            <person name="Reardon M."/>
            <person name="Tsitrin T."/>
            <person name="Vuong H."/>
            <person name="Weaver B."/>
            <person name="Ciecko A."/>
            <person name="Tallon L."/>
            <person name="Jackson J."/>
            <person name="Pai G."/>
            <person name="Aken S.V."/>
            <person name="Utterback T."/>
            <person name="Reidmuller S."/>
            <person name="Feldblyum T."/>
            <person name="Hsiao J."/>
            <person name="Zismann V."/>
            <person name="Iobst S."/>
            <person name="de Vazeille A.R."/>
            <person name="Buell C.R."/>
            <person name="Ying K."/>
            <person name="Li Y."/>
            <person name="Lu T."/>
            <person name="Huang Y."/>
            <person name="Zhao Q."/>
            <person name="Feng Q."/>
            <person name="Zhang L."/>
            <person name="Zhu J."/>
            <person name="Weng Q."/>
            <person name="Mu J."/>
            <person name="Lu Y."/>
            <person name="Fan D."/>
            <person name="Liu Y."/>
            <person name="Guan J."/>
            <person name="Zhang Y."/>
            <person name="Yu S."/>
            <person name="Liu X."/>
            <person name="Zhang Y."/>
            <person name="Hong G."/>
            <person name="Han B."/>
            <person name="Choisne N."/>
            <person name="Demange N."/>
            <person name="Orjeda G."/>
            <person name="Samain S."/>
            <person name="Cattolico L."/>
            <person name="Pelletier E."/>
            <person name="Couloux A."/>
            <person name="Segurens B."/>
            <person name="Wincker P."/>
            <person name="D'Hont A."/>
            <person name="Scarpelli C."/>
            <person name="Weissenbach J."/>
            <person name="Salanoubat M."/>
            <person name="Quetier F."/>
            <person name="Yu Y."/>
            <person name="Kim H.R."/>
            <person name="Rambo T."/>
            <person name="Currie J."/>
            <person name="Collura K."/>
            <person name="Luo M."/>
            <person name="Yang T."/>
            <person name="Ammiraju J.S.S."/>
            <person name="Engler F."/>
            <person name="Soderlund C."/>
            <person name="Wing R.A."/>
            <person name="Palmer L.E."/>
            <person name="de la Bastide M."/>
            <person name="Spiegel L."/>
            <person name="Nascimento L."/>
            <person name="Zutavern T."/>
            <person name="O'Shaughnessy A."/>
            <person name="Dike S."/>
            <person name="Dedhia N."/>
            <person name="Preston R."/>
            <person name="Balija V."/>
            <person name="McCombie W.R."/>
            <person name="Chow T."/>
            <person name="Chen H."/>
            <person name="Chung M."/>
            <person name="Chen C."/>
            <person name="Shaw J."/>
            <person name="Wu H."/>
            <person name="Hsiao K."/>
            <person name="Chao Y."/>
            <person name="Chu M."/>
            <person name="Cheng C."/>
            <person name="Hour A."/>
            <person name="Lee P."/>
            <person name="Lin S."/>
            <person name="Lin Y."/>
            <person name="Liou J."/>
            <person name="Liu S."/>
            <person name="Hsing Y."/>
            <person name="Raghuvanshi S."/>
            <person name="Mohanty A."/>
            <person name="Bharti A.K."/>
            <person name="Gaur A."/>
            <person name="Gupta V."/>
            <person name="Kumar D."/>
            <person name="Ravi V."/>
            <person name="Vij S."/>
            <person name="Kapur A."/>
            <person name="Khurana P."/>
            <person name="Khurana P."/>
            <person name="Khurana J.P."/>
            <person name="Tyagi A.K."/>
            <person name="Gaikwad K."/>
            <person name="Singh A."/>
            <person name="Dalal V."/>
            <person name="Srivastava S."/>
            <person name="Dixit A."/>
            <person name="Pal A.K."/>
            <person name="Ghazi I.A."/>
            <person name="Yadav M."/>
            <person name="Pandit A."/>
            <person name="Bhargava A."/>
            <person name="Sureshbabu K."/>
            <person name="Batra K."/>
            <person name="Sharma T.R."/>
            <person name="Mohapatra T."/>
            <person name="Singh N.K."/>
            <person name="Messing J."/>
            <person name="Nelson A.B."/>
            <person name="Fuks G."/>
            <person name="Kavchok S."/>
            <person name="Keizer G."/>
            <person name="Linton E."/>
            <person name="Llaca V."/>
            <person name="Song R."/>
            <person name="Tanyolac B."/>
            <person name="Young S."/>
            <person name="Ho-Il K."/>
            <person name="Hahn J.H."/>
            <person name="Sangsakoo G."/>
            <person name="Vanavichit A."/>
            <person name="de Mattos Luiz.A.T."/>
            <person name="Zimmer P.D."/>
            <person name="Malone G."/>
            <person name="Dellagostin O."/>
            <person name="de Oliveira A.C."/>
            <person name="Bevan M."/>
            <person name="Bancroft I."/>
            <person name="Minx P."/>
            <person name="Cordum H."/>
            <person name="Wilson R."/>
            <person name="Cheng Z."/>
            <person name="Jin W."/>
            <person name="Jiang J."/>
            <person name="Leong S.A."/>
            <person name="Iwama H."/>
            <person name="Gojobori T."/>
            <person name="Itoh T."/>
            <person name="Niimura Y."/>
            <person name="Fujii Y."/>
            <person name="Habara T."/>
            <person name="Sakai H."/>
            <person name="Sato Y."/>
            <person name="Wilson G."/>
            <person name="Kumar K."/>
            <person name="McCouch S."/>
            <person name="Juretic N."/>
            <person name="Hoen D."/>
            <person name="Wright S."/>
            <person name="Bruskiewich R."/>
            <person name="Bureau T."/>
            <person name="Miyao A."/>
            <person name="Hirochika H."/>
            <person name="Nishikawa T."/>
            <person name="Kadowaki K."/>
            <person name="Sugiura M."/>
            <person name="Burr B."/>
            <person name="Sasaki T."/>
        </authorList>
    </citation>
    <scope>NUCLEOTIDE SEQUENCE [LARGE SCALE GENOMIC DNA]</scope>
    <source>
        <strain evidence="4">cv. Nipponbare</strain>
    </source>
</reference>
<accession>A0A8J8XIK4</accession>
<dbReference type="EMBL" id="AC084405">
    <property type="protein sequence ID" value="AAN64503.1"/>
    <property type="molecule type" value="Genomic_DNA"/>
</dbReference>
<dbReference type="EMBL" id="CM000140">
    <property type="protein sequence ID" value="EAZ26499.1"/>
    <property type="molecule type" value="Genomic_DNA"/>
</dbReference>
<accession>A3AGR0</accession>
<evidence type="ECO:0000313" key="4">
    <source>
        <dbReference type="Proteomes" id="UP000000763"/>
    </source>
</evidence>
<evidence type="ECO:0000256" key="1">
    <source>
        <dbReference type="SAM" id="MobiDB-lite"/>
    </source>
</evidence>